<dbReference type="InterPro" id="IPR051683">
    <property type="entry name" value="Enoyl-CoA_Hydratase/Isomerase"/>
</dbReference>
<dbReference type="OrthoDB" id="5183239at2"/>
<accession>A0A1H8MV65</accession>
<dbReference type="GO" id="GO:0003824">
    <property type="term" value="F:catalytic activity"/>
    <property type="evidence" value="ECO:0007669"/>
    <property type="project" value="InterPro"/>
</dbReference>
<dbReference type="PANTHER" id="PTHR42964:SF1">
    <property type="entry name" value="POLYKETIDE BIOSYNTHESIS ENOYL-COA HYDRATASE PKSH-RELATED"/>
    <property type="match status" value="1"/>
</dbReference>
<dbReference type="EMBL" id="FODD01000020">
    <property type="protein sequence ID" value="SEO21154.1"/>
    <property type="molecule type" value="Genomic_DNA"/>
</dbReference>
<keyword evidence="4" id="KW-1185">Reference proteome</keyword>
<gene>
    <name evidence="3" type="ORF">SAMN05216267_10209</name>
</gene>
<dbReference type="RefSeq" id="WP_069464725.1">
    <property type="nucleotide sequence ID" value="NZ_FODD01000020.1"/>
</dbReference>
<evidence type="ECO:0000313" key="3">
    <source>
        <dbReference type="EMBL" id="SEO21154.1"/>
    </source>
</evidence>
<dbReference type="InterPro" id="IPR001753">
    <property type="entry name" value="Enoyl-CoA_hydra/iso"/>
</dbReference>
<dbReference type="AlphaFoldDB" id="A0A1H8MV65"/>
<dbReference type="InterPro" id="IPR029045">
    <property type="entry name" value="ClpP/crotonase-like_dom_sf"/>
</dbReference>
<dbReference type="Proteomes" id="UP000181951">
    <property type="component" value="Unassembled WGS sequence"/>
</dbReference>
<evidence type="ECO:0000313" key="4">
    <source>
        <dbReference type="Proteomes" id="UP000181951"/>
    </source>
</evidence>
<sequence>MIPNTPSSPYQLLRVHQDDKVLRVELHSPDTGNALNDAMLDELLDVLGSAAVSDCRALVLSGAGADFCAGADRSELRDGLVHDPSGSSTMASLDKGRRVCEALETLPVPTIARLHGRVIGAGLVLAVNCDLRIAADTAEFRMPELYVRLVPAWGGGLARLIELGGESRILELMLTGTKFTAAYARQLDLVQRVEAAADVDRAISDLWLRRLLHCPPEAVHLTKRLFAQHRRSGRGASTALLDAAILTGQIRTTLG</sequence>
<dbReference type="InterPro" id="IPR018376">
    <property type="entry name" value="Enoyl-CoA_hyd/isom_CS"/>
</dbReference>
<dbReference type="CDD" id="cd06558">
    <property type="entry name" value="crotonase-like"/>
    <property type="match status" value="1"/>
</dbReference>
<dbReference type="STRING" id="310780.SAMN05216267_10209"/>
<reference evidence="3 4" key="1">
    <citation type="submission" date="2016-10" db="EMBL/GenBank/DDBJ databases">
        <authorList>
            <person name="de Groot N.N."/>
        </authorList>
    </citation>
    <scope>NUCLEOTIDE SEQUENCE [LARGE SCALE GENOMIC DNA]</scope>
    <source>
        <strain evidence="3 4">CGMCC 4.2026</strain>
    </source>
</reference>
<proteinExistence type="inferred from homology"/>
<dbReference type="Gene3D" id="3.90.226.10">
    <property type="entry name" value="2-enoyl-CoA Hydratase, Chain A, domain 1"/>
    <property type="match status" value="1"/>
</dbReference>
<evidence type="ECO:0000256" key="2">
    <source>
        <dbReference type="RuleBase" id="RU003707"/>
    </source>
</evidence>
<comment type="similarity">
    <text evidence="1 2">Belongs to the enoyl-CoA hydratase/isomerase family.</text>
</comment>
<evidence type="ECO:0000256" key="1">
    <source>
        <dbReference type="ARBA" id="ARBA00005254"/>
    </source>
</evidence>
<organism evidence="3 4">
    <name type="scientific">Actinacidiphila rubida</name>
    <dbReference type="NCBI Taxonomy" id="310780"/>
    <lineage>
        <taxon>Bacteria</taxon>
        <taxon>Bacillati</taxon>
        <taxon>Actinomycetota</taxon>
        <taxon>Actinomycetes</taxon>
        <taxon>Kitasatosporales</taxon>
        <taxon>Streptomycetaceae</taxon>
        <taxon>Actinacidiphila</taxon>
    </lineage>
</organism>
<dbReference type="SUPFAM" id="SSF52096">
    <property type="entry name" value="ClpP/crotonase"/>
    <property type="match status" value="1"/>
</dbReference>
<name>A0A1H8MV65_9ACTN</name>
<dbReference type="PROSITE" id="PS00166">
    <property type="entry name" value="ENOYL_COA_HYDRATASE"/>
    <property type="match status" value="1"/>
</dbReference>
<protein>
    <submittedName>
        <fullName evidence="3">Methylglutaconyl-CoA hydratase</fullName>
    </submittedName>
</protein>
<dbReference type="Pfam" id="PF00378">
    <property type="entry name" value="ECH_1"/>
    <property type="match status" value="1"/>
</dbReference>
<dbReference type="PANTHER" id="PTHR42964">
    <property type="entry name" value="ENOYL-COA HYDRATASE"/>
    <property type="match status" value="1"/>
</dbReference>